<evidence type="ECO:0000313" key="2">
    <source>
        <dbReference type="EMBL" id="GAA4230657.1"/>
    </source>
</evidence>
<evidence type="ECO:0000313" key="3">
    <source>
        <dbReference type="Proteomes" id="UP001501496"/>
    </source>
</evidence>
<dbReference type="EMBL" id="BAABCA010000001">
    <property type="protein sequence ID" value="GAA4230657.1"/>
    <property type="molecule type" value="Genomic_DNA"/>
</dbReference>
<name>A0ABP8BYT4_9FLAO</name>
<dbReference type="Pfam" id="PF06439">
    <property type="entry name" value="3keto-disac_hyd"/>
    <property type="match status" value="2"/>
</dbReference>
<sequence>MKKSILCLFTLLVCTNLVIGQQKTVNLFNGKNLKGWKALNGYAEYLVEDNAIVGISTKGSPSTYLSTKKEYTNFILEYDINVDYTLNGGVQIRTHHDPSKGKGSVYGSQIEADASERGWSGGIYDQSRNGWRYPVEYNPEAKSAWKDNAWNSVKVIACGHRIATWINGVNIANLVEENIETGFISLQVHSAGGDKIGKKTRWKNIKITEIPEDYKFTTTAPLVSYLHNQLTEDEKNSGWKLLWDGKTTNGWRGAKRNDFPSKGWSIKDGVLTVHASGGGESEHGGDIVTTKPYKNFELELDFKFTKGANSGIKYFVDTNLNKGKGSAIGCEFQILDDKNHPDAKKGVGSKRTIGSLYDLIKADSRLHVKGLKPLKYVNAGSWNRARIVVNGNNVVHYLNGCKVVEYERGTQQWKALVAYSKYKNWPNFGEAKEGLILLQDHGDEVHFRSIKIKELN</sequence>
<reference evidence="3" key="1">
    <citation type="journal article" date="2019" name="Int. J. Syst. Evol. Microbiol.">
        <title>The Global Catalogue of Microorganisms (GCM) 10K type strain sequencing project: providing services to taxonomists for standard genome sequencing and annotation.</title>
        <authorList>
            <consortium name="The Broad Institute Genomics Platform"/>
            <consortium name="The Broad Institute Genome Sequencing Center for Infectious Disease"/>
            <person name="Wu L."/>
            <person name="Ma J."/>
        </authorList>
    </citation>
    <scope>NUCLEOTIDE SEQUENCE [LARGE SCALE GENOMIC DNA]</scope>
    <source>
        <strain evidence="3">JCM 17630</strain>
    </source>
</reference>
<comment type="caution">
    <text evidence="2">The sequence shown here is derived from an EMBL/GenBank/DDBJ whole genome shotgun (WGS) entry which is preliminary data.</text>
</comment>
<keyword evidence="3" id="KW-1185">Reference proteome</keyword>
<accession>A0ABP8BYT4</accession>
<dbReference type="InterPro" id="IPR010496">
    <property type="entry name" value="AL/BT2_dom"/>
</dbReference>
<evidence type="ECO:0000259" key="1">
    <source>
        <dbReference type="Pfam" id="PF06439"/>
    </source>
</evidence>
<feature type="domain" description="3-keto-alpha-glucoside-1,2-lyase/3-keto-2-hydroxy-glucal hydratase" evidence="1">
    <location>
        <begin position="238"/>
        <end position="453"/>
    </location>
</feature>
<dbReference type="RefSeq" id="WP_344785927.1">
    <property type="nucleotide sequence ID" value="NZ_BAABCA010000001.1"/>
</dbReference>
<proteinExistence type="predicted"/>
<feature type="domain" description="3-keto-alpha-glucoside-1,2-lyase/3-keto-2-hydroxy-glucal hydratase" evidence="1">
    <location>
        <begin position="25"/>
        <end position="208"/>
    </location>
</feature>
<gene>
    <name evidence="2" type="ORF">GCM10022291_01320</name>
</gene>
<protein>
    <submittedName>
        <fullName evidence="2">DUF1080 domain-containing protein</fullName>
    </submittedName>
</protein>
<dbReference type="Proteomes" id="UP001501496">
    <property type="component" value="Unassembled WGS sequence"/>
</dbReference>
<organism evidence="2 3">
    <name type="scientific">Postechiella marina</name>
    <dbReference type="NCBI Taxonomy" id="943941"/>
    <lineage>
        <taxon>Bacteria</taxon>
        <taxon>Pseudomonadati</taxon>
        <taxon>Bacteroidota</taxon>
        <taxon>Flavobacteriia</taxon>
        <taxon>Flavobacteriales</taxon>
        <taxon>Flavobacteriaceae</taxon>
        <taxon>Postechiella</taxon>
    </lineage>
</organism>
<dbReference type="Gene3D" id="2.60.120.560">
    <property type="entry name" value="Exo-inulinase, domain 1"/>
    <property type="match status" value="2"/>
</dbReference>